<gene>
    <name evidence="1" type="ORF">FRZ06_17850</name>
</gene>
<dbReference type="EMBL" id="CP042469">
    <property type="protein sequence ID" value="QOX65075.1"/>
    <property type="molecule type" value="Genomic_DNA"/>
</dbReference>
<dbReference type="Proteomes" id="UP000594014">
    <property type="component" value="Chromosome"/>
</dbReference>
<reference evidence="1" key="1">
    <citation type="submission" date="2019-08" db="EMBL/GenBank/DDBJ databases">
        <title>Genome sequence of Clostridiales bacterium MT110.</title>
        <authorList>
            <person name="Cao J."/>
        </authorList>
    </citation>
    <scope>NUCLEOTIDE SEQUENCE</scope>
    <source>
        <strain evidence="1">MT110</strain>
    </source>
</reference>
<organism evidence="1 2">
    <name type="scientific">Anoxybacterium hadale</name>
    <dbReference type="NCBI Taxonomy" id="3408580"/>
    <lineage>
        <taxon>Bacteria</taxon>
        <taxon>Bacillati</taxon>
        <taxon>Bacillota</taxon>
        <taxon>Clostridia</taxon>
        <taxon>Peptostreptococcales</taxon>
        <taxon>Anaerovoracaceae</taxon>
        <taxon>Anoxybacterium</taxon>
    </lineage>
</organism>
<sequence>MMFDASKAIQVCKELKHFMNSKIKIYISCHKDCYVTNHPLLFPIHVGAALDSAPIPGMLRDDYGDNLSKCNRSYCELTAQYWAWKNDYADFYGFFHYRRYFSFSKKSPRPYIIRKQPDDVTLTELGFAENQMRKLIESADVIAPLAENMYINVKEQYRTTEHHDLRDLELIKEIIAKQYPEYLAAADKYLSGNLFYFCNMFIMRKEIFNQYCSWLFSILEEFDQHTDFSKYTGKAARVDGYLGERLFGIYFTWLKQNPSIKYIELARVHFEAFPGETDNFKQMRRINLILPPGTRRRSMVKRFFR</sequence>
<proteinExistence type="predicted"/>
<evidence type="ECO:0000313" key="1">
    <source>
        <dbReference type="EMBL" id="QOX65075.1"/>
    </source>
</evidence>
<protein>
    <submittedName>
        <fullName evidence="1">DUF4422 domain-containing protein</fullName>
    </submittedName>
</protein>
<name>A0ACD1AF04_9FIRM</name>
<keyword evidence="2" id="KW-1185">Reference proteome</keyword>
<accession>A0ACD1AF04</accession>
<evidence type="ECO:0000313" key="2">
    <source>
        <dbReference type="Proteomes" id="UP000594014"/>
    </source>
</evidence>